<dbReference type="Proteomes" id="UP000762676">
    <property type="component" value="Unassembled WGS sequence"/>
</dbReference>
<comment type="caution">
    <text evidence="2">The sequence shown here is derived from an EMBL/GenBank/DDBJ whole genome shotgun (WGS) entry which is preliminary data.</text>
</comment>
<accession>A0AAV4FX78</accession>
<reference evidence="2 3" key="1">
    <citation type="journal article" date="2021" name="Elife">
        <title>Chloroplast acquisition without the gene transfer in kleptoplastic sea slugs, Plakobranchus ocellatus.</title>
        <authorList>
            <person name="Maeda T."/>
            <person name="Takahashi S."/>
            <person name="Yoshida T."/>
            <person name="Shimamura S."/>
            <person name="Takaki Y."/>
            <person name="Nagai Y."/>
            <person name="Toyoda A."/>
            <person name="Suzuki Y."/>
            <person name="Arimoto A."/>
            <person name="Ishii H."/>
            <person name="Satoh N."/>
            <person name="Nishiyama T."/>
            <person name="Hasebe M."/>
            <person name="Maruyama T."/>
            <person name="Minagawa J."/>
            <person name="Obokata J."/>
            <person name="Shigenobu S."/>
        </authorList>
    </citation>
    <scope>NUCLEOTIDE SEQUENCE [LARGE SCALE GENOMIC DNA]</scope>
</reference>
<organism evidence="2 3">
    <name type="scientific">Elysia marginata</name>
    <dbReference type="NCBI Taxonomy" id="1093978"/>
    <lineage>
        <taxon>Eukaryota</taxon>
        <taxon>Metazoa</taxon>
        <taxon>Spiralia</taxon>
        <taxon>Lophotrochozoa</taxon>
        <taxon>Mollusca</taxon>
        <taxon>Gastropoda</taxon>
        <taxon>Heterobranchia</taxon>
        <taxon>Euthyneura</taxon>
        <taxon>Panpulmonata</taxon>
        <taxon>Sacoglossa</taxon>
        <taxon>Placobranchoidea</taxon>
        <taxon>Plakobranchidae</taxon>
        <taxon>Elysia</taxon>
    </lineage>
</organism>
<keyword evidence="3" id="KW-1185">Reference proteome</keyword>
<evidence type="ECO:0000256" key="1">
    <source>
        <dbReference type="SAM" id="MobiDB-lite"/>
    </source>
</evidence>
<evidence type="ECO:0000313" key="3">
    <source>
        <dbReference type="Proteomes" id="UP000762676"/>
    </source>
</evidence>
<evidence type="ECO:0000313" key="2">
    <source>
        <dbReference type="EMBL" id="GFR77531.1"/>
    </source>
</evidence>
<proteinExistence type="predicted"/>
<dbReference type="AlphaFoldDB" id="A0AAV4FX78"/>
<feature type="compositionally biased region" description="Polar residues" evidence="1">
    <location>
        <begin position="109"/>
        <end position="118"/>
    </location>
</feature>
<name>A0AAV4FX78_9GAST</name>
<sequence>MVPLETSDIINTLQTTETPRPGHYEDIDGVHNTTHAPPVSTRSPLLSRQDQNITETSADTHTTLVSASQPPRNAQYETIPDMAQYIGLYNSTSSQDEEPPNIYRRTKPDTSSNTDLAVSGTYNNYAPGDHGETPDIGPRSQPTETIVTSLPVKNYVNVKLPSVARNTSNRKPHQQAYENVDMS</sequence>
<feature type="region of interest" description="Disordered" evidence="1">
    <location>
        <begin position="163"/>
        <end position="183"/>
    </location>
</feature>
<feature type="region of interest" description="Disordered" evidence="1">
    <location>
        <begin position="91"/>
        <end position="118"/>
    </location>
</feature>
<gene>
    <name evidence="2" type="ORF">ElyMa_005827300</name>
</gene>
<protein>
    <submittedName>
        <fullName evidence="2">Uncharacterized protein</fullName>
    </submittedName>
</protein>
<dbReference type="EMBL" id="BMAT01011696">
    <property type="protein sequence ID" value="GFR77531.1"/>
    <property type="molecule type" value="Genomic_DNA"/>
</dbReference>